<name>A0A2U1UEM0_9GAMM</name>
<dbReference type="EMBL" id="QDKK01000050">
    <property type="protein sequence ID" value="PWC20115.1"/>
    <property type="molecule type" value="Genomic_DNA"/>
</dbReference>
<accession>A0A2U1UEM0</accession>
<organism evidence="1 2">
    <name type="scientific">Brenneria nigrifluens DSM 30175 = ATCC 13028</name>
    <dbReference type="NCBI Taxonomy" id="1121120"/>
    <lineage>
        <taxon>Bacteria</taxon>
        <taxon>Pseudomonadati</taxon>
        <taxon>Pseudomonadota</taxon>
        <taxon>Gammaproteobacteria</taxon>
        <taxon>Enterobacterales</taxon>
        <taxon>Pectobacteriaceae</taxon>
        <taxon>Brenneria</taxon>
    </lineage>
</organism>
<dbReference type="Proteomes" id="UP000295985">
    <property type="component" value="Unassembled WGS sequence"/>
</dbReference>
<reference evidence="1 2" key="1">
    <citation type="submission" date="2018-04" db="EMBL/GenBank/DDBJ databases">
        <title>Brenneria corticis sp.nov.</title>
        <authorList>
            <person name="Li Y."/>
        </authorList>
    </citation>
    <scope>NUCLEOTIDE SEQUENCE [LARGE SCALE GENOMIC DNA]</scope>
    <source>
        <strain evidence="1 2">LMG 2694</strain>
    </source>
</reference>
<evidence type="ECO:0000313" key="1">
    <source>
        <dbReference type="EMBL" id="PWC20115.1"/>
    </source>
</evidence>
<evidence type="ECO:0000313" key="2">
    <source>
        <dbReference type="Proteomes" id="UP000295985"/>
    </source>
</evidence>
<gene>
    <name evidence="1" type="ORF">DDT54_21480</name>
</gene>
<dbReference type="AlphaFoldDB" id="A0A2U1UEM0"/>
<sequence length="64" mass="7504">MIGAVRCSFDNALVQSCDFLATGIWFSWPEYGFWRSIVSAENQPVVQIFYNSYDDKFSFKNFPY</sequence>
<comment type="caution">
    <text evidence="1">The sequence shown here is derived from an EMBL/GenBank/DDBJ whole genome shotgun (WGS) entry which is preliminary data.</text>
</comment>
<proteinExistence type="predicted"/>
<protein>
    <submittedName>
        <fullName evidence="1">Uncharacterized protein</fullName>
    </submittedName>
</protein>